<feature type="compositionally biased region" description="Basic and acidic residues" evidence="2">
    <location>
        <begin position="470"/>
        <end position="479"/>
    </location>
</feature>
<feature type="compositionally biased region" description="Polar residues" evidence="2">
    <location>
        <begin position="2256"/>
        <end position="2268"/>
    </location>
</feature>
<keyword evidence="1" id="KW-0175">Coiled coil</keyword>
<feature type="compositionally biased region" description="Polar residues" evidence="2">
    <location>
        <begin position="557"/>
        <end position="566"/>
    </location>
</feature>
<reference evidence="3 4" key="1">
    <citation type="submission" date="2020-11" db="EMBL/GenBank/DDBJ databases">
        <authorList>
            <person name="Wallbank WR R."/>
            <person name="Pardo Diaz C."/>
            <person name="Kozak K."/>
            <person name="Martin S."/>
            <person name="Jiggins C."/>
            <person name="Moest M."/>
            <person name="Warren A I."/>
            <person name="Generalovic N T."/>
            <person name="Byers J.R.P. K."/>
            <person name="Montejo-Kovacevich G."/>
            <person name="Yen C E."/>
        </authorList>
    </citation>
    <scope>NUCLEOTIDE SEQUENCE [LARGE SCALE GENOMIC DNA]</scope>
</reference>
<feature type="compositionally biased region" description="Low complexity" evidence="2">
    <location>
        <begin position="2124"/>
        <end position="2135"/>
    </location>
</feature>
<feature type="compositionally biased region" description="Polar residues" evidence="2">
    <location>
        <begin position="2587"/>
        <end position="2600"/>
    </location>
</feature>
<feature type="compositionally biased region" description="Basic residues" evidence="2">
    <location>
        <begin position="148"/>
        <end position="158"/>
    </location>
</feature>
<feature type="compositionally biased region" description="Polar residues" evidence="2">
    <location>
        <begin position="3827"/>
        <end position="3841"/>
    </location>
</feature>
<keyword evidence="4" id="KW-1185">Reference proteome</keyword>
<feature type="compositionally biased region" description="Polar residues" evidence="2">
    <location>
        <begin position="877"/>
        <end position="890"/>
    </location>
</feature>
<feature type="compositionally biased region" description="Polar residues" evidence="2">
    <location>
        <begin position="3762"/>
        <end position="3776"/>
    </location>
</feature>
<feature type="compositionally biased region" description="Polar residues" evidence="2">
    <location>
        <begin position="2397"/>
        <end position="2406"/>
    </location>
</feature>
<feature type="compositionally biased region" description="Basic and acidic residues" evidence="2">
    <location>
        <begin position="2925"/>
        <end position="2936"/>
    </location>
</feature>
<feature type="compositionally biased region" description="Polar residues" evidence="2">
    <location>
        <begin position="1147"/>
        <end position="1160"/>
    </location>
</feature>
<feature type="region of interest" description="Disordered" evidence="2">
    <location>
        <begin position="3263"/>
        <end position="3292"/>
    </location>
</feature>
<feature type="compositionally biased region" description="Basic and acidic residues" evidence="2">
    <location>
        <begin position="3305"/>
        <end position="3319"/>
    </location>
</feature>
<feature type="compositionally biased region" description="Low complexity" evidence="2">
    <location>
        <begin position="1283"/>
        <end position="1298"/>
    </location>
</feature>
<feature type="compositionally biased region" description="Basic and acidic residues" evidence="2">
    <location>
        <begin position="2873"/>
        <end position="2891"/>
    </location>
</feature>
<feature type="region of interest" description="Disordered" evidence="2">
    <location>
        <begin position="2168"/>
        <end position="2444"/>
    </location>
</feature>
<dbReference type="EMBL" id="LR899010">
    <property type="protein sequence ID" value="CAD7083115.1"/>
    <property type="molecule type" value="Genomic_DNA"/>
</dbReference>
<feature type="compositionally biased region" description="Polar residues" evidence="2">
    <location>
        <begin position="3534"/>
        <end position="3543"/>
    </location>
</feature>
<feature type="compositionally biased region" description="Polar residues" evidence="2">
    <location>
        <begin position="483"/>
        <end position="499"/>
    </location>
</feature>
<accession>A0A7R8YSY6</accession>
<feature type="region of interest" description="Disordered" evidence="2">
    <location>
        <begin position="37"/>
        <end position="105"/>
    </location>
</feature>
<feature type="compositionally biased region" description="Polar residues" evidence="2">
    <location>
        <begin position="447"/>
        <end position="460"/>
    </location>
</feature>
<feature type="compositionally biased region" description="Low complexity" evidence="2">
    <location>
        <begin position="2839"/>
        <end position="2854"/>
    </location>
</feature>
<protein>
    <submittedName>
        <fullName evidence="3">Uncharacterized protein</fullName>
    </submittedName>
</protein>
<feature type="compositionally biased region" description="Low complexity" evidence="2">
    <location>
        <begin position="2298"/>
        <end position="2314"/>
    </location>
</feature>
<feature type="region of interest" description="Disordered" evidence="2">
    <location>
        <begin position="553"/>
        <end position="593"/>
    </location>
</feature>
<gene>
    <name evidence="3" type="ORF">HERILL_LOCUS6099</name>
</gene>
<feature type="region of interest" description="Disordered" evidence="2">
    <location>
        <begin position="3514"/>
        <end position="3543"/>
    </location>
</feature>
<feature type="region of interest" description="Disordered" evidence="2">
    <location>
        <begin position="3160"/>
        <end position="3181"/>
    </location>
</feature>
<feature type="region of interest" description="Disordered" evidence="2">
    <location>
        <begin position="3042"/>
        <end position="3080"/>
    </location>
</feature>
<feature type="compositionally biased region" description="Basic and acidic residues" evidence="2">
    <location>
        <begin position="2611"/>
        <end position="2624"/>
    </location>
</feature>
<dbReference type="FunCoup" id="A0A7R8YSY6">
    <property type="interactions" value="55"/>
</dbReference>
<feature type="compositionally biased region" description="Low complexity" evidence="2">
    <location>
        <begin position="2221"/>
        <end position="2237"/>
    </location>
</feature>
<feature type="region of interest" description="Disordered" evidence="2">
    <location>
        <begin position="1125"/>
        <end position="1298"/>
    </location>
</feature>
<feature type="compositionally biased region" description="Basic and acidic residues" evidence="2">
    <location>
        <begin position="2358"/>
        <end position="2370"/>
    </location>
</feature>
<feature type="region of interest" description="Disordered" evidence="2">
    <location>
        <begin position="2726"/>
        <end position="2757"/>
    </location>
</feature>
<dbReference type="OrthoDB" id="28894at2759"/>
<feature type="region of interest" description="Disordered" evidence="2">
    <location>
        <begin position="426"/>
        <end position="510"/>
    </location>
</feature>
<feature type="region of interest" description="Disordered" evidence="2">
    <location>
        <begin position="137"/>
        <end position="208"/>
    </location>
</feature>
<proteinExistence type="predicted"/>
<feature type="compositionally biased region" description="Low complexity" evidence="2">
    <location>
        <begin position="567"/>
        <end position="586"/>
    </location>
</feature>
<feature type="compositionally biased region" description="Basic residues" evidence="2">
    <location>
        <begin position="2862"/>
        <end position="2872"/>
    </location>
</feature>
<feature type="compositionally biased region" description="Polar residues" evidence="2">
    <location>
        <begin position="2501"/>
        <end position="2512"/>
    </location>
</feature>
<feature type="region of interest" description="Disordered" evidence="2">
    <location>
        <begin position="2027"/>
        <end position="2142"/>
    </location>
</feature>
<evidence type="ECO:0000256" key="2">
    <source>
        <dbReference type="SAM" id="MobiDB-lite"/>
    </source>
</evidence>
<feature type="coiled-coil region" evidence="1">
    <location>
        <begin position="916"/>
        <end position="950"/>
    </location>
</feature>
<feature type="compositionally biased region" description="Polar residues" evidence="2">
    <location>
        <begin position="2110"/>
        <end position="2123"/>
    </location>
</feature>
<feature type="compositionally biased region" description="Low complexity" evidence="2">
    <location>
        <begin position="2086"/>
        <end position="2109"/>
    </location>
</feature>
<sequence length="3916" mass="427385">MSSNSGHRIPRSNQGILYYDTVQTSWRPQLPLPKEIPAQFVQNSATMDSKSTKKDSPANKKWSFGRFFRKKKDLETDSSSDDDRKAGFIAPQKPRKKEKRKRASKIVSPGFDHIVISPVGNETNEIFLPFETIETTESIRSSGSADRRGRKEKRHRSSRLQVQRHSSSDEDVKSHNSSSLPRYRSDESIGSGGVVGNRRSRAARTERYYKRMSRDENTAGTMVTPQVGRWKTQPVQLTIYDSNRPNQGYYLKNSTSLSNVPNAQQYLYAVPNKGNQMNSVSSEKRSISYDNHIHLQNLYNKKEGIAKNTPPPPPPRDPLRRVHVPGQSELRPMSYAFDKSALPSYPMNNRCVSDDKLWGPEGSIYQSNIQRPSSAQPVPQPRRFITRADRDNNQNKVSSNIMGPDYKYIADAIPRSRKPIHILKSEGVKLEPSPNSAFSPPPPVIRTTKSGLPSPMQTASHFWKQIDQQEVQRRGRCPEPNRGGSSSMDKPRSVSSSRAGNGFPSRGSMQENFRAMNGRMNKSVDEAENVVSGNLYLKPTKDNEKNFIEVSTKPYANKSSSMPNYYQQQRQHQLQKQQQQQLQQRKTTTPPPNKYEEYIARKAPQNVIKPAKIPPPPPQRKSIRLSTEDLRKPATNLEDAINELEAIYNSLKLGDEDLLDRAERRDIPTPTNFEKYAVVSDEDEEQNNGEPDVVLDDVAYRNIQRANTIVKTIDPQPPFGIPVGPVPPSPNTDYLHVTPDKEQKKNRCVPQNVPDLVSDDLAVRALRKDVPGLVKPTVAFPSGSTKKKRAVRSMSANIYNIIQRDAAKPAGGNLFDFSDLDRALEKAGSLSDVRRDVDDVPSALQLLRNLRKDEKESPRKMSPVFRHPNQGGAVFNLPSTLKTSPQNTPHIVQKPPIPLPRKSHSPDPMKDTSGMEEVLNRIAKEAQESSEKLTRELKELRDEKINLVEKPMNPEISKMNDDIEEVSKAAKICGEVLSEIVPQTEEIPLPKQRRLSKEEKLIKDIDETSEAAKVCEKILKDVVTIEPPVTVETAEIVSQTISEIQDFVDRKINEEVPGVSTGEPKAEEVASEVDLIDFSDDSEVPKQMPLAVSTLLEKLDPMQSAQIGKIAERCMRQISELSDLQAEEAEAKTESMDKDDDQGDYDNLNSEPETSNTLTCKQDDDDIPDYDNIHGDHIAVVSERKQSSEAMAPLASQDDDDEDIDKIMKECEDQVMHKTPYTSLSSSDCPKSSSPTSSRQKSSSITSIHALSSSDFVKSSSSEFHTPSTDPIKTFSTTSYDVNSSSPTPNITNSPLSTTPSPLFAPTPIGKNVVDEVADSQNKSQSQYNSSEELAMIFGMAPPVIASNAQPSDNASTITSTTTAATTGKKTLELKLTQNANACVTIANNHKNVATTTPSAITTVVAASTSPTSTISTSTSSTSGFVDDCHAVGENTCYYSQQQDQQHYEHDDNDDNANFITVASFITPETCRLIRLVPSPISTTFLRPACLDTIPEMHDVGHDDDDDDKVDESDVDERFVVDNTNTFDHFSRFTNTSRNSMRNVYENDDVGEETRTSFSSNPDSGNVSLSDFPIHGQQHQLVHDNSVNTTLELSLLQNSQFTYSNLYPFVNQIEIQTVGEAEDFCSDNDVDLVVEENNIVGVDESAISDEVLNSDAMGNHCFENQSDFREARLDSPTIRSDGTPSELRNRSSLSQISNRPASLVGEGRPSRSCGMSQLTVGDLPGSKNKVPKYLVHAHARQGFLQHIIIACTCGVASHDFYTLVAIAFAVICFDCNSILKEPITSKPYQPFLREKKKFSSAPPLAPLFQSSPSTTANQSCQPSSNQQSKLVDIETDTSIENLISPTLNDKYQSVYGTSSQLITNDNKKFFPVDNKYDFYASPANTLAISSASGTHVEPDRNSIVFSCVNFRPTKTNPTGNSNYARSDSRPRSTLYDIICKEKEIESNMSSLDAAIAQKADEKTGNPSKSDGTDSASASLFYEPSATLYNASNFTNPKNDSADRHSHLLDESGGQLQLFKDMMGVLENGQKSSNQPKTSGQSTSSLPTASGPANSTEMTNEGSPLRKQQQSAPSKMPKGNFHLASELNHNNINTNINNNNDDSNLNSNSNGRSSATTLGSSNGHASVASNNSMVSSGDMDRGRQERIAKYKEERRKQLDEIGAAAVAGAPSALASDSSDKYDQQNNSVRGSGGDGSSGGELERKASNSRPDSLTGVGRRYITRSSRTPVSSDSSSSPSNPLLTHTNRVKSPIKSPSRMLTTPNSRTNSPIHGKGFRSSSSPTAMGAIRSIASIQSPTHASGLSSSGRHSNNSSPSSGGGSGSGGASTLHSRLLSSTTSGTLSQPIRTTKASRLRAAALVEKKTKDSSDEPSSRYSPKASQSSLETSTKSGSEPPATVGATSATTPLSPSHRIRIGVSTSRKANTISGLPSGFTATSMAPSSSTKKLYPSISVSVKQTLNELSIDGCRSVSNSTSPAPPGSDSVSPAIRSPADTECTLKLRQRSPNISNAGTAVSSPTRSSRTSNSPTGGERDKSSKRKSNLNRALNEESTKEDDAALRRRRRRELGMARQLIPTDETSTAIRDAISPIKNSTSPSGSSPQPRNDLAFHMANARREVLSGSTDRRRANTASPKVGSGSASSPGIKVDLKVTRKSPEKCESVPLTRSSNTKEHDYLRKNKRLSDVSRKVDAIRERTRSELAEINKITAKCNEILVNTKTVASAISAPTGWHSEPVASSSGTDFTNDRGASAGADSDPNFIRRKFAKKDRISFDEIPPDDIGMQHDHQPSPRKILKTRSHDRELSPDAAGPSKVSPMGRRRSPEDLVGPSHIVSILKKKDAESSSASSNASPVTFSSSVVDTPTRSSKRQGILKKRSSLDESRYSRSHSPDEKSILIKTPRRNSLEETHHGILKQRSYESKSDGCPSAEPHHGILKKKDSTSTPSDNQPKHVSISQAVILAAAELCKDIITSDHEYDIKPILKTDNTENVPNVPKPILKKKYSSEMEEIRPILKTSRKSSREESSDNDELVKPILKIDSPAKRRSLTDNFESNTILQRSRSLEHPEDPWDPAAAASSSSGTGPIEKPIISVAERIRNMERFIIDGSSGAVPKQGRSIKRDIYKNRFRTQPVTVDEINCVQSTAVDLFKPGSLESLNYLLKISPRSTSSYSPTSSSSRPITDQYSPNSVSAELNCLSLSSDSGLQTGKVSEMSGYGDNISTSSVASATPTSKSLASESGSSAVGGISKDDIVEDDSLTKCDSLEDKEFAKHDSSDMDKTMTTPPTSGGAASGLARNNSVRARASMFQQLEERMKHGSSPEEKPLPPKVRKVPACFSPTSAASEVTPIKPGPAAPKTGSEDSDSEFEPSTLPLSERLKIFSGERPTSMNESNKVTPIRRSHTTSSVHSIRKAQSLANESTDKNQDQQPLSDAIDTTPKSSAPKRLKLRTIGKLALPSFFDANNNTTLCSSNEKTEEDFPRKIGKIKSPFLNNNSSNISDDSPPQKVLTSKSATLITDLNFDSGKENYDSNHSENRRKCQRSGSKDLSSLKISPSIDDKIAKYFGVAKENDVSKHGNSESNLSQVNQVCRNGNGVVLEVLKRSTSKESEAPGIDILMADPIENGETVAESASTKRRSFGVRRSRAVTTTVVNNTPEKSTRRLSLRNRSKTITNGTPVTLLSPKDMISRYEDLHVTKEDLLTAAKEFEQIFLESTQSSTVTKPLHLPLLSPPGGGLEPRKGILKSKSGCVGMFPTDLSSELKNRLKKSTHATVSNLRKSATSDQPIPRGPSEIAPPRPVTPADEPSSSESDDDDGVDPEKNLAKILRSVSKENMNRASKTQQSQKTAPTSGGLPSVESHHDDTINLVRNLASLEKGPTAAELKSAGYAPQSATSTSEGESSGGREITSIIKNSAIARRRKLNEG</sequence>
<feature type="compositionally biased region" description="Basic and acidic residues" evidence="2">
    <location>
        <begin position="2899"/>
        <end position="2918"/>
    </location>
</feature>
<feature type="compositionally biased region" description="Polar residues" evidence="2">
    <location>
        <begin position="1263"/>
        <end position="1282"/>
    </location>
</feature>
<feature type="compositionally biased region" description="Basic and acidic residues" evidence="2">
    <location>
        <begin position="2644"/>
        <end position="2657"/>
    </location>
</feature>
<name>A0A7R8YSY6_HERIL</name>
<feature type="compositionally biased region" description="Low complexity" evidence="2">
    <location>
        <begin position="2324"/>
        <end position="2341"/>
    </location>
</feature>
<organism evidence="3 4">
    <name type="scientific">Hermetia illucens</name>
    <name type="common">Black soldier fly</name>
    <dbReference type="NCBI Taxonomy" id="343691"/>
    <lineage>
        <taxon>Eukaryota</taxon>
        <taxon>Metazoa</taxon>
        <taxon>Ecdysozoa</taxon>
        <taxon>Arthropoda</taxon>
        <taxon>Hexapoda</taxon>
        <taxon>Insecta</taxon>
        <taxon>Pterygota</taxon>
        <taxon>Neoptera</taxon>
        <taxon>Endopterygota</taxon>
        <taxon>Diptera</taxon>
        <taxon>Brachycera</taxon>
        <taxon>Stratiomyomorpha</taxon>
        <taxon>Stratiomyidae</taxon>
        <taxon>Hermetiinae</taxon>
        <taxon>Hermetia</taxon>
    </lineage>
</organism>
<feature type="compositionally biased region" description="Polar residues" evidence="2">
    <location>
        <begin position="1690"/>
        <end position="1700"/>
    </location>
</feature>
<feature type="compositionally biased region" description="Low complexity" evidence="2">
    <location>
        <begin position="3885"/>
        <end position="3901"/>
    </location>
</feature>
<feature type="compositionally biased region" description="Polar residues" evidence="2">
    <location>
        <begin position="3378"/>
        <end position="3388"/>
    </location>
</feature>
<evidence type="ECO:0000313" key="3">
    <source>
        <dbReference type="EMBL" id="CAD7083115.1"/>
    </source>
</evidence>
<feature type="compositionally biased region" description="Low complexity" evidence="2">
    <location>
        <begin position="3160"/>
        <end position="3174"/>
    </location>
</feature>
<feature type="compositionally biased region" description="Basic and acidic residues" evidence="2">
    <location>
        <begin position="3516"/>
        <end position="3530"/>
    </location>
</feature>
<dbReference type="InParanoid" id="A0A7R8YSY6"/>
<feature type="region of interest" description="Disordered" evidence="2">
    <location>
        <begin position="1672"/>
        <end position="1718"/>
    </location>
</feature>
<feature type="compositionally biased region" description="Basic and acidic residues" evidence="2">
    <location>
        <begin position="1171"/>
        <end position="1187"/>
    </location>
</feature>
<feature type="region of interest" description="Disordered" evidence="2">
    <location>
        <begin position="3007"/>
        <end position="3030"/>
    </location>
</feature>
<feature type="region of interest" description="Disordered" evidence="2">
    <location>
        <begin position="3305"/>
        <end position="3441"/>
    </location>
</feature>
<feature type="compositionally biased region" description="Polar residues" evidence="2">
    <location>
        <begin position="2415"/>
        <end position="2444"/>
    </location>
</feature>
<feature type="compositionally biased region" description="Low complexity" evidence="2">
    <location>
        <begin position="2513"/>
        <end position="2526"/>
    </location>
</feature>
<feature type="region of interest" description="Disordered" evidence="2">
    <location>
        <begin position="303"/>
        <end position="322"/>
    </location>
</feature>
<feature type="region of interest" description="Disordered" evidence="2">
    <location>
        <begin position="3753"/>
        <end position="3901"/>
    </location>
</feature>
<feature type="region of interest" description="Disordered" evidence="2">
    <location>
        <begin position="2793"/>
        <end position="2946"/>
    </location>
</feature>
<dbReference type="Proteomes" id="UP000594454">
    <property type="component" value="Chromosome 2"/>
</dbReference>
<feature type="compositionally biased region" description="Low complexity" evidence="2">
    <location>
        <begin position="1223"/>
        <end position="1262"/>
    </location>
</feature>
<feature type="compositionally biased region" description="Basic and acidic residues" evidence="2">
    <location>
        <begin position="3263"/>
        <end position="3273"/>
    </location>
</feature>
<feature type="compositionally biased region" description="Polar residues" evidence="2">
    <location>
        <begin position="2371"/>
        <end position="2389"/>
    </location>
</feature>
<feature type="compositionally biased region" description="Basic and acidic residues" evidence="2">
    <location>
        <begin position="2544"/>
        <end position="2556"/>
    </location>
</feature>
<feature type="region of interest" description="Disordered" evidence="2">
    <location>
        <begin position="852"/>
        <end position="913"/>
    </location>
</feature>
<feature type="compositionally biased region" description="Polar residues" evidence="2">
    <location>
        <begin position="3043"/>
        <end position="3055"/>
    </location>
</feature>
<feature type="compositionally biased region" description="Basic residues" evidence="2">
    <location>
        <begin position="93"/>
        <end position="104"/>
    </location>
</feature>
<feature type="compositionally biased region" description="Basic and acidic residues" evidence="2">
    <location>
        <begin position="1205"/>
        <end position="1216"/>
    </location>
</feature>
<evidence type="ECO:0000313" key="4">
    <source>
        <dbReference type="Proteomes" id="UP000594454"/>
    </source>
</evidence>
<feature type="region of interest" description="Disordered" evidence="2">
    <location>
        <begin position="2464"/>
        <end position="2671"/>
    </location>
</feature>
<feature type="compositionally biased region" description="Polar residues" evidence="2">
    <location>
        <begin position="40"/>
        <end position="49"/>
    </location>
</feature>
<evidence type="ECO:0000256" key="1">
    <source>
        <dbReference type="SAM" id="Coils"/>
    </source>
</evidence>
<feature type="compositionally biased region" description="Polar residues" evidence="2">
    <location>
        <begin position="2028"/>
        <end position="2072"/>
    </location>
</feature>